<name>A0A4R2RCE4_9BACL</name>
<organism evidence="3 4">
    <name type="scientific">Baia soyae</name>
    <dbReference type="NCBI Taxonomy" id="1544746"/>
    <lineage>
        <taxon>Bacteria</taxon>
        <taxon>Bacillati</taxon>
        <taxon>Bacillota</taxon>
        <taxon>Bacilli</taxon>
        <taxon>Bacillales</taxon>
        <taxon>Thermoactinomycetaceae</taxon>
        <taxon>Baia</taxon>
    </lineage>
</organism>
<reference evidence="3 4" key="1">
    <citation type="submission" date="2019-03" db="EMBL/GenBank/DDBJ databases">
        <title>Genomic Encyclopedia of Type Strains, Phase IV (KMG-IV): sequencing the most valuable type-strain genomes for metagenomic binning, comparative biology and taxonomic classification.</title>
        <authorList>
            <person name="Goeker M."/>
        </authorList>
    </citation>
    <scope>NUCLEOTIDE SEQUENCE [LARGE SCALE GENOMIC DNA]</scope>
    <source>
        <strain evidence="3 4">DSM 46831</strain>
    </source>
</reference>
<dbReference type="Gene3D" id="3.30.530.20">
    <property type="match status" value="1"/>
</dbReference>
<accession>A0A4R2RCE4</accession>
<dbReference type="Proteomes" id="UP000294746">
    <property type="component" value="Unassembled WGS sequence"/>
</dbReference>
<protein>
    <submittedName>
        <fullName evidence="3">Activator of Hsp90 ATPase-like protein</fullName>
    </submittedName>
</protein>
<evidence type="ECO:0000259" key="2">
    <source>
        <dbReference type="Pfam" id="PF08327"/>
    </source>
</evidence>
<evidence type="ECO:0000256" key="1">
    <source>
        <dbReference type="ARBA" id="ARBA00006817"/>
    </source>
</evidence>
<evidence type="ECO:0000313" key="4">
    <source>
        <dbReference type="Proteomes" id="UP000294746"/>
    </source>
</evidence>
<dbReference type="EMBL" id="SLXV01000065">
    <property type="protein sequence ID" value="TCP61050.1"/>
    <property type="molecule type" value="Genomic_DNA"/>
</dbReference>
<proteinExistence type="inferred from homology"/>
<keyword evidence="4" id="KW-1185">Reference proteome</keyword>
<gene>
    <name evidence="3" type="ORF">EDD57_1655</name>
</gene>
<dbReference type="Pfam" id="PF08327">
    <property type="entry name" value="AHSA1"/>
    <property type="match status" value="1"/>
</dbReference>
<comment type="caution">
    <text evidence="3">The sequence shown here is derived from an EMBL/GenBank/DDBJ whole genome shotgun (WGS) entry which is preliminary data.</text>
</comment>
<dbReference type="RefSeq" id="WP_165873843.1">
    <property type="nucleotide sequence ID" value="NZ_SLXV01000065.1"/>
</dbReference>
<sequence>MIEGIINAPRELVFKVVTEPDHIKHWWTPENVELIICETDFRTGGILHFYLKTIDPNPDFFCKSKLEKRMLDKKIWGKAVYQEIIKPEKIVRTDFFSDAEGNRKYRMLSSKTITTLVEDEGKTKFVIKFQYTSPLGWLLLRTNITKKQITESGDRLVKYIGSLQQ</sequence>
<feature type="domain" description="Activator of Hsp90 ATPase homologue 1/2-like C-terminal" evidence="2">
    <location>
        <begin position="7"/>
        <end position="159"/>
    </location>
</feature>
<dbReference type="InterPro" id="IPR013538">
    <property type="entry name" value="ASHA1/2-like_C"/>
</dbReference>
<comment type="similarity">
    <text evidence="1">Belongs to the AHA1 family.</text>
</comment>
<dbReference type="InterPro" id="IPR023393">
    <property type="entry name" value="START-like_dom_sf"/>
</dbReference>
<evidence type="ECO:0000313" key="3">
    <source>
        <dbReference type="EMBL" id="TCP61050.1"/>
    </source>
</evidence>
<dbReference type="AlphaFoldDB" id="A0A4R2RCE4"/>
<dbReference type="SUPFAM" id="SSF55961">
    <property type="entry name" value="Bet v1-like"/>
    <property type="match status" value="1"/>
</dbReference>